<reference evidence="2 3" key="1">
    <citation type="submission" date="2019-04" db="EMBL/GenBank/DDBJ databases">
        <title>Azoarcus nasutitermitis sp. nov. isolated from termite nest.</title>
        <authorList>
            <person name="Lin S.-Y."/>
            <person name="Hameed A."/>
            <person name="Hsu Y.-H."/>
            <person name="Young C.-C."/>
        </authorList>
    </citation>
    <scope>NUCLEOTIDE SEQUENCE [LARGE SCALE GENOMIC DNA]</scope>
    <source>
        <strain evidence="2 3">CC-YHH838</strain>
    </source>
</reference>
<accession>A0A4S4AUV7</accession>
<organism evidence="2 3">
    <name type="scientific">Pseudothauera nasutitermitis</name>
    <dbReference type="NCBI Taxonomy" id="2565930"/>
    <lineage>
        <taxon>Bacteria</taxon>
        <taxon>Pseudomonadati</taxon>
        <taxon>Pseudomonadota</taxon>
        <taxon>Betaproteobacteria</taxon>
        <taxon>Rhodocyclales</taxon>
        <taxon>Zoogloeaceae</taxon>
        <taxon>Pseudothauera</taxon>
    </lineage>
</organism>
<dbReference type="PROSITE" id="PS00409">
    <property type="entry name" value="PROKAR_NTER_METHYL"/>
    <property type="match status" value="1"/>
</dbReference>
<dbReference type="NCBIfam" id="TIGR02532">
    <property type="entry name" value="IV_pilin_GFxxxE"/>
    <property type="match status" value="1"/>
</dbReference>
<dbReference type="InterPro" id="IPR045584">
    <property type="entry name" value="Pilin-like"/>
</dbReference>
<dbReference type="RefSeq" id="WP_136348755.1">
    <property type="nucleotide sequence ID" value="NZ_SSOC01000005.1"/>
</dbReference>
<keyword evidence="1" id="KW-1133">Transmembrane helix</keyword>
<dbReference type="OrthoDB" id="9788802at2"/>
<keyword evidence="1" id="KW-0812">Transmembrane</keyword>
<proteinExistence type="predicted"/>
<keyword evidence="1" id="KW-0472">Membrane</keyword>
<evidence type="ECO:0000313" key="3">
    <source>
        <dbReference type="Proteomes" id="UP000308430"/>
    </source>
</evidence>
<sequence length="283" mass="30402">MNRSRPPPHTAGFTLVELVIVIIILAILGGLTVGILLNPFQAFQDQANRAQLVVEADLALTRMVRELRMALPNSVRVGGGGQYIEFIPTLAGGRYRARPDPNSTQPADQDRLDFGGDTSFQILGPLLSGTTDISQLPGRRLVIYNASADGSSPASAYTPNSNWSTVNAFDPDTGILSFTSKIFPFASLESQRFDIVDTPVSFFCSNGTLWRADSYGFSANQPITAAAFNSGNVRVLAEGGATCTFAYQAGDHVRNGVASLRLTLTRNNETITLLYQAQVVNAP</sequence>
<dbReference type="SUPFAM" id="SSF54523">
    <property type="entry name" value="Pili subunits"/>
    <property type="match status" value="1"/>
</dbReference>
<dbReference type="InterPro" id="IPR012902">
    <property type="entry name" value="N_methyl_site"/>
</dbReference>
<gene>
    <name evidence="2" type="ORF">E6C76_13430</name>
</gene>
<dbReference type="AlphaFoldDB" id="A0A4S4AUV7"/>
<dbReference type="Proteomes" id="UP000308430">
    <property type="component" value="Unassembled WGS sequence"/>
</dbReference>
<dbReference type="Gene3D" id="3.30.700.10">
    <property type="entry name" value="Glycoprotein, Type 4 Pilin"/>
    <property type="match status" value="1"/>
</dbReference>
<keyword evidence="3" id="KW-1185">Reference proteome</keyword>
<protein>
    <submittedName>
        <fullName evidence="2">Prepilin-type N-terminal cleavage/methylation domain-containing protein</fullName>
    </submittedName>
</protein>
<name>A0A4S4AUV7_9RHOO</name>
<comment type="caution">
    <text evidence="2">The sequence shown here is derived from an EMBL/GenBank/DDBJ whole genome shotgun (WGS) entry which is preliminary data.</text>
</comment>
<evidence type="ECO:0000256" key="1">
    <source>
        <dbReference type="SAM" id="Phobius"/>
    </source>
</evidence>
<dbReference type="Pfam" id="PF07963">
    <property type="entry name" value="N_methyl"/>
    <property type="match status" value="1"/>
</dbReference>
<feature type="transmembrane region" description="Helical" evidence="1">
    <location>
        <begin position="12"/>
        <end position="37"/>
    </location>
</feature>
<evidence type="ECO:0000313" key="2">
    <source>
        <dbReference type="EMBL" id="THF63594.1"/>
    </source>
</evidence>
<dbReference type="EMBL" id="SSOC01000005">
    <property type="protein sequence ID" value="THF63594.1"/>
    <property type="molecule type" value="Genomic_DNA"/>
</dbReference>